<feature type="transmembrane region" description="Helical" evidence="1">
    <location>
        <begin position="65"/>
        <end position="86"/>
    </location>
</feature>
<keyword evidence="1" id="KW-1133">Transmembrane helix</keyword>
<name>A0A0F8YCB3_9ZZZZ</name>
<gene>
    <name evidence="2" type="ORF">LCGC14_2837990</name>
</gene>
<feature type="non-terminal residue" evidence="2">
    <location>
        <position position="1"/>
    </location>
</feature>
<keyword evidence="1" id="KW-0472">Membrane</keyword>
<proteinExistence type="predicted"/>
<dbReference type="EMBL" id="LAZR01054234">
    <property type="protein sequence ID" value="KKK78993.1"/>
    <property type="molecule type" value="Genomic_DNA"/>
</dbReference>
<organism evidence="2">
    <name type="scientific">marine sediment metagenome</name>
    <dbReference type="NCBI Taxonomy" id="412755"/>
    <lineage>
        <taxon>unclassified sequences</taxon>
        <taxon>metagenomes</taxon>
        <taxon>ecological metagenomes</taxon>
    </lineage>
</organism>
<evidence type="ECO:0000313" key="2">
    <source>
        <dbReference type="EMBL" id="KKK78993.1"/>
    </source>
</evidence>
<keyword evidence="1" id="KW-0812">Transmembrane</keyword>
<comment type="caution">
    <text evidence="2">The sequence shown here is derived from an EMBL/GenBank/DDBJ whole genome shotgun (WGS) entry which is preliminary data.</text>
</comment>
<evidence type="ECO:0000256" key="1">
    <source>
        <dbReference type="SAM" id="Phobius"/>
    </source>
</evidence>
<protein>
    <submittedName>
        <fullName evidence="2">Uncharacterized protein</fullName>
    </submittedName>
</protein>
<feature type="transmembrane region" description="Helical" evidence="1">
    <location>
        <begin position="92"/>
        <end position="113"/>
    </location>
</feature>
<accession>A0A0F8YCB3</accession>
<sequence length="160" mass="18652">NSDFYLYTYLVMVVEYGYDRKCRIFQLELSPCGAILFCVCGQPKGLFLSLERRMKMTRQEKRDRAKWFCCSTTVYAYGVIATILLFCVLLRPLIIFLGMGTCLILFFLSNTIFTGGKLMRNPFQILKEVKEKQDALIKHLKLKAELIPQHWIFKALKAKD</sequence>
<dbReference type="AlphaFoldDB" id="A0A0F8YCB3"/>
<reference evidence="2" key="1">
    <citation type="journal article" date="2015" name="Nature">
        <title>Complex archaea that bridge the gap between prokaryotes and eukaryotes.</title>
        <authorList>
            <person name="Spang A."/>
            <person name="Saw J.H."/>
            <person name="Jorgensen S.L."/>
            <person name="Zaremba-Niedzwiedzka K."/>
            <person name="Martijn J."/>
            <person name="Lind A.E."/>
            <person name="van Eijk R."/>
            <person name="Schleper C."/>
            <person name="Guy L."/>
            <person name="Ettema T.J."/>
        </authorList>
    </citation>
    <scope>NUCLEOTIDE SEQUENCE</scope>
</reference>